<dbReference type="EMBL" id="NQNY01000001">
    <property type="protein sequence ID" value="PAK21765.1"/>
    <property type="molecule type" value="Genomic_DNA"/>
</dbReference>
<accession>A0A269TLX6</accession>
<proteinExistence type="predicted"/>
<reference evidence="2" key="1">
    <citation type="submission" date="2017-08" db="EMBL/GenBank/DDBJ databases">
        <authorList>
            <person name="Alvarez-Ponce D."/>
            <person name="Weitzman C.L."/>
            <person name="Tillett R.L."/>
            <person name="Sandmeier F.C."/>
            <person name="Tracy C.R."/>
        </authorList>
    </citation>
    <scope>NUCLEOTIDE SEQUENCE [LARGE SCALE GENOMIC DNA]</scope>
    <source>
        <strain evidence="2">723</strain>
    </source>
</reference>
<evidence type="ECO:0000313" key="2">
    <source>
        <dbReference type="Proteomes" id="UP000216943"/>
    </source>
</evidence>
<name>A0A269TLX6_9BACT</name>
<dbReference type="AlphaFoldDB" id="A0A269TLX6"/>
<gene>
    <name evidence="1" type="ORF">CJJ23_00265</name>
</gene>
<organism evidence="1 2">
    <name type="scientific">Mycoplasmopsis agassizii</name>
    <dbReference type="NCBI Taxonomy" id="33922"/>
    <lineage>
        <taxon>Bacteria</taxon>
        <taxon>Bacillati</taxon>
        <taxon>Mycoplasmatota</taxon>
        <taxon>Mycoplasmoidales</taxon>
        <taxon>Metamycoplasmataceae</taxon>
        <taxon>Mycoplasmopsis</taxon>
    </lineage>
</organism>
<dbReference type="Proteomes" id="UP000216943">
    <property type="component" value="Unassembled WGS sequence"/>
</dbReference>
<evidence type="ECO:0000313" key="1">
    <source>
        <dbReference type="EMBL" id="PAK21765.1"/>
    </source>
</evidence>
<protein>
    <submittedName>
        <fullName evidence="1">Uncharacterized protein</fullName>
    </submittedName>
</protein>
<sequence length="143" mass="16548">MKHLKKVGGKEFINLTYTVPYNNSLIEKQFETVGFDEQRKKETVARELQPNLFKHGTRKIKVGIFDAYTISRNNQAFKNKNVHYYNYNETYEIEDSHADMVAAVVAGENGVDRFVDDIYSVSLPKNSNGDITSLNLPTFTWWM</sequence>
<comment type="caution">
    <text evidence="1">The sequence shown here is derived from an EMBL/GenBank/DDBJ whole genome shotgun (WGS) entry which is preliminary data.</text>
</comment>